<dbReference type="STRING" id="765440.A0A0C3GJ41"/>
<dbReference type="HOGENOM" id="CLU_637911_0_0_1"/>
<reference evidence="3" key="2">
    <citation type="submission" date="2015-01" db="EMBL/GenBank/DDBJ databases">
        <title>Evolutionary Origins and Diversification of the Mycorrhizal Mutualists.</title>
        <authorList>
            <consortium name="DOE Joint Genome Institute"/>
            <consortium name="Mycorrhizal Genomics Consortium"/>
            <person name="Kohler A."/>
            <person name="Kuo A."/>
            <person name="Nagy L.G."/>
            <person name="Floudas D."/>
            <person name="Copeland A."/>
            <person name="Barry K.W."/>
            <person name="Cichocki N."/>
            <person name="Veneault-Fourrey C."/>
            <person name="LaButti K."/>
            <person name="Lindquist E.A."/>
            <person name="Lipzen A."/>
            <person name="Lundell T."/>
            <person name="Morin E."/>
            <person name="Murat C."/>
            <person name="Riley R."/>
            <person name="Ohm R."/>
            <person name="Sun H."/>
            <person name="Tunlid A."/>
            <person name="Henrissat B."/>
            <person name="Grigoriev I.V."/>
            <person name="Hibbett D.S."/>
            <person name="Martin F."/>
        </authorList>
    </citation>
    <scope>NUCLEOTIDE SEQUENCE [LARGE SCALE GENOMIC DNA]</scope>
    <source>
        <strain evidence="3">F 1598</strain>
    </source>
</reference>
<proteinExistence type="predicted"/>
<feature type="compositionally biased region" description="Polar residues" evidence="1">
    <location>
        <begin position="415"/>
        <end position="424"/>
    </location>
</feature>
<feature type="compositionally biased region" description="Low complexity" evidence="1">
    <location>
        <begin position="216"/>
        <end position="225"/>
    </location>
</feature>
<feature type="compositionally biased region" description="Low complexity" evidence="1">
    <location>
        <begin position="332"/>
        <end position="353"/>
    </location>
</feature>
<dbReference type="InParanoid" id="A0A0C3GJ41"/>
<feature type="region of interest" description="Disordered" evidence="1">
    <location>
        <begin position="332"/>
        <end position="368"/>
    </location>
</feature>
<feature type="compositionally biased region" description="Polar residues" evidence="1">
    <location>
        <begin position="294"/>
        <end position="308"/>
    </location>
</feature>
<feature type="region of interest" description="Disordered" evidence="1">
    <location>
        <begin position="405"/>
        <end position="448"/>
    </location>
</feature>
<evidence type="ECO:0000256" key="1">
    <source>
        <dbReference type="SAM" id="MobiDB-lite"/>
    </source>
</evidence>
<reference evidence="2 3" key="1">
    <citation type="submission" date="2014-04" db="EMBL/GenBank/DDBJ databases">
        <authorList>
            <consortium name="DOE Joint Genome Institute"/>
            <person name="Kuo A."/>
            <person name="Tarkka M."/>
            <person name="Buscot F."/>
            <person name="Kohler A."/>
            <person name="Nagy L.G."/>
            <person name="Floudas D."/>
            <person name="Copeland A."/>
            <person name="Barry K.W."/>
            <person name="Cichocki N."/>
            <person name="Veneault-Fourrey C."/>
            <person name="LaButti K."/>
            <person name="Lindquist E.A."/>
            <person name="Lipzen A."/>
            <person name="Lundell T."/>
            <person name="Morin E."/>
            <person name="Murat C."/>
            <person name="Sun H."/>
            <person name="Tunlid A."/>
            <person name="Henrissat B."/>
            <person name="Grigoriev I.V."/>
            <person name="Hibbett D.S."/>
            <person name="Martin F."/>
            <person name="Nordberg H.P."/>
            <person name="Cantor M.N."/>
            <person name="Hua S.X."/>
        </authorList>
    </citation>
    <scope>NUCLEOTIDE SEQUENCE [LARGE SCALE GENOMIC DNA]</scope>
    <source>
        <strain evidence="2 3">F 1598</strain>
    </source>
</reference>
<dbReference type="OrthoDB" id="3217643at2759"/>
<gene>
    <name evidence="2" type="ORF">PILCRDRAFT_141808</name>
</gene>
<evidence type="ECO:0000313" key="3">
    <source>
        <dbReference type="Proteomes" id="UP000054166"/>
    </source>
</evidence>
<sequence length="448" mass="47759">MCYPYSFNDQSVPQCPMCKVFRPSGARDVCRNRNMHPRHDVVHLKNAEVKSFNGCGYCKWAKTNPPASMSGYQNPGWPGCCRPPNPSEQRYIQAADWHSVSVVHSISIPTDIKHILDSLNIRSSPGATGRAAAMPLADRRNSSNAILPKPTSLSVKTSPVVTAKGKSGGSPQLAQATLAKVDSRGGGGVPSSLPNGSPMDQYQNQRRGDQGDKSRSPSSRNSPSRKLVELEGSLSRRCTADRRPSVSNVTPSSSASKVTVDPLIVGDHSPPPSLLHHASASTTNIPNWKPSPPSSRTGDRQVTASNVRPPTRRPTLELSMAAMTLSGAAPPYISSASSSSSSGGGSPISSRGSMTDSTVTSDGGFTDYLSDESEAELQRQAEIKAAIVAQNQAEEQEFKAARQQLADVDLRPPKTWSNTTSSSRIPGRPMNTFYTQGAMAQTGTSMRG</sequence>
<feature type="compositionally biased region" description="Polar residues" evidence="1">
    <location>
        <begin position="354"/>
        <end position="363"/>
    </location>
</feature>
<dbReference type="AlphaFoldDB" id="A0A0C3GJ41"/>
<dbReference type="Proteomes" id="UP000054166">
    <property type="component" value="Unassembled WGS sequence"/>
</dbReference>
<feature type="region of interest" description="Disordered" evidence="1">
    <location>
        <begin position="123"/>
        <end position="315"/>
    </location>
</feature>
<accession>A0A0C3GJ41</accession>
<evidence type="ECO:0000313" key="2">
    <source>
        <dbReference type="EMBL" id="KIM90671.1"/>
    </source>
</evidence>
<feature type="compositionally biased region" description="Low complexity" evidence="1">
    <location>
        <begin position="245"/>
        <end position="258"/>
    </location>
</feature>
<feature type="compositionally biased region" description="Basic and acidic residues" evidence="1">
    <location>
        <begin position="206"/>
        <end position="215"/>
    </location>
</feature>
<feature type="compositionally biased region" description="Polar residues" evidence="1">
    <location>
        <begin position="151"/>
        <end position="160"/>
    </location>
</feature>
<dbReference type="EMBL" id="KN832972">
    <property type="protein sequence ID" value="KIM90671.1"/>
    <property type="molecule type" value="Genomic_DNA"/>
</dbReference>
<protein>
    <submittedName>
        <fullName evidence="2">Uncharacterized protein</fullName>
    </submittedName>
</protein>
<feature type="compositionally biased region" description="Polar residues" evidence="1">
    <location>
        <begin position="432"/>
        <end position="448"/>
    </location>
</feature>
<name>A0A0C3GJ41_PILCF</name>
<keyword evidence="3" id="KW-1185">Reference proteome</keyword>
<organism evidence="2 3">
    <name type="scientific">Piloderma croceum (strain F 1598)</name>
    <dbReference type="NCBI Taxonomy" id="765440"/>
    <lineage>
        <taxon>Eukaryota</taxon>
        <taxon>Fungi</taxon>
        <taxon>Dikarya</taxon>
        <taxon>Basidiomycota</taxon>
        <taxon>Agaricomycotina</taxon>
        <taxon>Agaricomycetes</taxon>
        <taxon>Agaricomycetidae</taxon>
        <taxon>Atheliales</taxon>
        <taxon>Atheliaceae</taxon>
        <taxon>Piloderma</taxon>
    </lineage>
</organism>
<feature type="compositionally biased region" description="Polar residues" evidence="1">
    <location>
        <begin position="192"/>
        <end position="205"/>
    </location>
</feature>